<dbReference type="AlphaFoldDB" id="A0A9W6TWX2"/>
<evidence type="ECO:0000313" key="3">
    <source>
        <dbReference type="Proteomes" id="UP001165121"/>
    </source>
</evidence>
<dbReference type="EMBL" id="BSXT01000219">
    <property type="protein sequence ID" value="GMF21147.1"/>
    <property type="molecule type" value="Genomic_DNA"/>
</dbReference>
<feature type="compositionally biased region" description="Basic residues" evidence="1">
    <location>
        <begin position="1"/>
        <end position="13"/>
    </location>
</feature>
<accession>A0A9W6TWX2</accession>
<evidence type="ECO:0000313" key="2">
    <source>
        <dbReference type="EMBL" id="GMF21147.1"/>
    </source>
</evidence>
<sequence length="168" mass="18493">MKRLPQSAHKRRKSVTESDDSDSSMGSGSDTEWTVPSEGSRVWTSDTSCQVDTPSAQEDSVPVSTVTDIAPLWNTRALNRGVFPRVEYLSKYMAKSYQVGAINSKRLGFVLTLILAYTDLSCPHEQQCIRAKQADYEGEFERTVDPGKVGGVQQDPGMHTCGGLQVEM</sequence>
<evidence type="ECO:0000256" key="1">
    <source>
        <dbReference type="SAM" id="MobiDB-lite"/>
    </source>
</evidence>
<reference evidence="2" key="1">
    <citation type="submission" date="2023-04" db="EMBL/GenBank/DDBJ databases">
        <title>Phytophthora fragariaefolia NBRC 109709.</title>
        <authorList>
            <person name="Ichikawa N."/>
            <person name="Sato H."/>
            <person name="Tonouchi N."/>
        </authorList>
    </citation>
    <scope>NUCLEOTIDE SEQUENCE</scope>
    <source>
        <strain evidence="2">NBRC 109709</strain>
    </source>
</reference>
<feature type="region of interest" description="Disordered" evidence="1">
    <location>
        <begin position="1"/>
        <end position="62"/>
    </location>
</feature>
<dbReference type="Proteomes" id="UP001165121">
    <property type="component" value="Unassembled WGS sequence"/>
</dbReference>
<gene>
    <name evidence="2" type="ORF">Pfra01_000272600</name>
</gene>
<protein>
    <submittedName>
        <fullName evidence="2">Unnamed protein product</fullName>
    </submittedName>
</protein>
<proteinExistence type="predicted"/>
<keyword evidence="3" id="KW-1185">Reference proteome</keyword>
<organism evidence="2 3">
    <name type="scientific">Phytophthora fragariaefolia</name>
    <dbReference type="NCBI Taxonomy" id="1490495"/>
    <lineage>
        <taxon>Eukaryota</taxon>
        <taxon>Sar</taxon>
        <taxon>Stramenopiles</taxon>
        <taxon>Oomycota</taxon>
        <taxon>Peronosporomycetes</taxon>
        <taxon>Peronosporales</taxon>
        <taxon>Peronosporaceae</taxon>
        <taxon>Phytophthora</taxon>
    </lineage>
</organism>
<comment type="caution">
    <text evidence="2">The sequence shown here is derived from an EMBL/GenBank/DDBJ whole genome shotgun (WGS) entry which is preliminary data.</text>
</comment>
<name>A0A9W6TWX2_9STRA</name>
<feature type="compositionally biased region" description="Polar residues" evidence="1">
    <location>
        <begin position="42"/>
        <end position="62"/>
    </location>
</feature>